<feature type="region of interest" description="Disordered" evidence="1">
    <location>
        <begin position="485"/>
        <end position="506"/>
    </location>
</feature>
<evidence type="ECO:0000313" key="2">
    <source>
        <dbReference type="EMBL" id="PLW57452.1"/>
    </source>
</evidence>
<comment type="caution">
    <text evidence="2">The sequence shown here is derived from an EMBL/GenBank/DDBJ whole genome shotgun (WGS) entry which is preliminary data.</text>
</comment>
<evidence type="ECO:0000256" key="1">
    <source>
        <dbReference type="SAM" id="MobiDB-lite"/>
    </source>
</evidence>
<reference evidence="2 3" key="1">
    <citation type="submission" date="2017-11" db="EMBL/GenBank/DDBJ databases">
        <title>De novo assembly and phasing of dikaryotic genomes from two isolates of Puccinia coronata f. sp. avenae, the causal agent of oat crown rust.</title>
        <authorList>
            <person name="Miller M.E."/>
            <person name="Zhang Y."/>
            <person name="Omidvar V."/>
            <person name="Sperschneider J."/>
            <person name="Schwessinger B."/>
            <person name="Raley C."/>
            <person name="Palmer J.M."/>
            <person name="Garnica D."/>
            <person name="Upadhyaya N."/>
            <person name="Rathjen J."/>
            <person name="Taylor J.M."/>
            <person name="Park R.F."/>
            <person name="Dodds P.N."/>
            <person name="Hirsch C.D."/>
            <person name="Kianian S.F."/>
            <person name="Figueroa M."/>
        </authorList>
    </citation>
    <scope>NUCLEOTIDE SEQUENCE [LARGE SCALE GENOMIC DNA]</scope>
    <source>
        <strain evidence="2">12NC29</strain>
    </source>
</reference>
<evidence type="ECO:0000313" key="3">
    <source>
        <dbReference type="Proteomes" id="UP000235388"/>
    </source>
</evidence>
<feature type="region of interest" description="Disordered" evidence="1">
    <location>
        <begin position="82"/>
        <end position="104"/>
    </location>
</feature>
<proteinExistence type="predicted"/>
<gene>
    <name evidence="2" type="ORF">PCANC_02650</name>
</gene>
<accession>A0A2N5W5E4</accession>
<keyword evidence="3" id="KW-1185">Reference proteome</keyword>
<sequence>MQPLLSNLLGNLNNDEEEIGHLHQQRIGLNQLAVSSRLNIGQQCADGPLQIPTLLADQLPADEDRIHPDFRTMSPLNEAALPNVESQERSNEAALPNVESGERSQHPLHTLVNINAATRAKPKPSEELLSDDELVRLEKLPLDELRRLQTKKEYVQYQRLNQATKADAEKIYHEYQRQILLLAFKHKRPSVAVTQYLGQGRGRENNSWNNYRALNNNARAEFKNVSDNLGKRNQTVAAQWHQLNPATQKLYKDKSFLDSLKTQEGLDLPMRTGRTPSTKNLITAAEVWAKDVSGKLKELSDELAIEGFIVMASRDHLDPFYYQGGTFLANKYLKMIVEEGDPMGGFHSFVAGIKRRCRIEDIEDKSASKVAKPKKIRRVNGLEEFLDVDKGGLSENQNHITHVLREMCLKANPAFKLNHWPGTNTKAKLAENHLEVKIKENNFANLTKADFCKVIKKTSIHETWRTLRGLEKKWICIVNIQDTTENDESPESSNDGPNETSGKGNS</sequence>
<dbReference type="AlphaFoldDB" id="A0A2N5W5E4"/>
<dbReference type="Proteomes" id="UP000235388">
    <property type="component" value="Unassembled WGS sequence"/>
</dbReference>
<organism evidence="2 3">
    <name type="scientific">Puccinia coronata f. sp. avenae</name>
    <dbReference type="NCBI Taxonomy" id="200324"/>
    <lineage>
        <taxon>Eukaryota</taxon>
        <taxon>Fungi</taxon>
        <taxon>Dikarya</taxon>
        <taxon>Basidiomycota</taxon>
        <taxon>Pucciniomycotina</taxon>
        <taxon>Pucciniomycetes</taxon>
        <taxon>Pucciniales</taxon>
        <taxon>Pucciniaceae</taxon>
        <taxon>Puccinia</taxon>
    </lineage>
</organism>
<name>A0A2N5W5E4_9BASI</name>
<dbReference type="EMBL" id="PGCJ01000010">
    <property type="protein sequence ID" value="PLW57452.1"/>
    <property type="molecule type" value="Genomic_DNA"/>
</dbReference>
<feature type="compositionally biased region" description="Polar residues" evidence="1">
    <location>
        <begin position="491"/>
        <end position="506"/>
    </location>
</feature>
<protein>
    <submittedName>
        <fullName evidence="2">Uncharacterized protein</fullName>
    </submittedName>
</protein>